<keyword evidence="1" id="KW-0808">Transferase</keyword>
<dbReference type="PROSITE" id="PS50011">
    <property type="entry name" value="PROTEIN_KINASE_DOM"/>
    <property type="match status" value="1"/>
</dbReference>
<dbReference type="CDD" id="cd14014">
    <property type="entry name" value="STKc_PknB_like"/>
    <property type="match status" value="1"/>
</dbReference>
<dbReference type="Gene3D" id="1.10.510.10">
    <property type="entry name" value="Transferase(Phosphotransferase) domain 1"/>
    <property type="match status" value="1"/>
</dbReference>
<dbReference type="PANTHER" id="PTHR43289:SF6">
    <property type="entry name" value="SERINE_THREONINE-PROTEIN KINASE NEKL-3"/>
    <property type="match status" value="1"/>
</dbReference>
<dbReference type="GO" id="GO:0004674">
    <property type="term" value="F:protein serine/threonine kinase activity"/>
    <property type="evidence" value="ECO:0007669"/>
    <property type="project" value="UniProtKB-KW"/>
</dbReference>
<name>A6G6N4_9BACT</name>
<dbReference type="Pfam" id="PF13424">
    <property type="entry name" value="TPR_12"/>
    <property type="match status" value="2"/>
</dbReference>
<keyword evidence="3 8" id="KW-0418">Kinase</keyword>
<evidence type="ECO:0000313" key="8">
    <source>
        <dbReference type="EMBL" id="EDM78511.1"/>
    </source>
</evidence>
<dbReference type="eggNOG" id="COG0515">
    <property type="taxonomic scope" value="Bacteria"/>
</dbReference>
<evidence type="ECO:0000256" key="4">
    <source>
        <dbReference type="ARBA" id="ARBA00022840"/>
    </source>
</evidence>
<dbReference type="PROSITE" id="PS00107">
    <property type="entry name" value="PROTEIN_KINASE_ATP"/>
    <property type="match status" value="1"/>
</dbReference>
<dbReference type="AlphaFoldDB" id="A6G6N4"/>
<dbReference type="GO" id="GO:0005524">
    <property type="term" value="F:ATP binding"/>
    <property type="evidence" value="ECO:0007669"/>
    <property type="project" value="UniProtKB-UniRule"/>
</dbReference>
<evidence type="ECO:0000256" key="3">
    <source>
        <dbReference type="ARBA" id="ARBA00022777"/>
    </source>
</evidence>
<protein>
    <submittedName>
        <fullName evidence="8">Serine/threonine protein kinase</fullName>
    </submittedName>
</protein>
<feature type="domain" description="Protein kinase" evidence="7">
    <location>
        <begin position="15"/>
        <end position="300"/>
    </location>
</feature>
<proteinExistence type="predicted"/>
<feature type="region of interest" description="Disordered" evidence="6">
    <location>
        <begin position="163"/>
        <end position="193"/>
    </location>
</feature>
<keyword evidence="4 5" id="KW-0067">ATP-binding</keyword>
<dbReference type="Proteomes" id="UP000005801">
    <property type="component" value="Unassembled WGS sequence"/>
</dbReference>
<evidence type="ECO:0000256" key="1">
    <source>
        <dbReference type="ARBA" id="ARBA00022679"/>
    </source>
</evidence>
<evidence type="ECO:0000256" key="2">
    <source>
        <dbReference type="ARBA" id="ARBA00022741"/>
    </source>
</evidence>
<dbReference type="SMART" id="SM00028">
    <property type="entry name" value="TPR"/>
    <property type="match status" value="5"/>
</dbReference>
<dbReference type="InterPro" id="IPR000719">
    <property type="entry name" value="Prot_kinase_dom"/>
</dbReference>
<dbReference type="PANTHER" id="PTHR43289">
    <property type="entry name" value="MITOGEN-ACTIVATED PROTEIN KINASE KINASE KINASE 20-RELATED"/>
    <property type="match status" value="1"/>
</dbReference>
<evidence type="ECO:0000256" key="5">
    <source>
        <dbReference type="PROSITE-ProRule" id="PRU10141"/>
    </source>
</evidence>
<feature type="binding site" evidence="5">
    <location>
        <position position="44"/>
    </location>
    <ligand>
        <name>ATP</name>
        <dbReference type="ChEBI" id="CHEBI:30616"/>
    </ligand>
</feature>
<dbReference type="InterPro" id="IPR011009">
    <property type="entry name" value="Kinase-like_dom_sf"/>
</dbReference>
<keyword evidence="8" id="KW-0723">Serine/threonine-protein kinase</keyword>
<keyword evidence="2 5" id="KW-0547">Nucleotide-binding</keyword>
<evidence type="ECO:0000256" key="6">
    <source>
        <dbReference type="SAM" id="MobiDB-lite"/>
    </source>
</evidence>
<dbReference type="InterPro" id="IPR011990">
    <property type="entry name" value="TPR-like_helical_dom_sf"/>
</dbReference>
<gene>
    <name evidence="8" type="ORF">PPSIR1_33389</name>
</gene>
<dbReference type="InterPro" id="IPR019734">
    <property type="entry name" value="TPR_rpt"/>
</dbReference>
<dbReference type="STRING" id="391625.PPSIR1_33389"/>
<dbReference type="PROSITE" id="PS00108">
    <property type="entry name" value="PROTEIN_KINASE_ST"/>
    <property type="match status" value="1"/>
</dbReference>
<dbReference type="EMBL" id="ABCS01000030">
    <property type="protein sequence ID" value="EDM78511.1"/>
    <property type="molecule type" value="Genomic_DNA"/>
</dbReference>
<dbReference type="Gene3D" id="1.25.40.10">
    <property type="entry name" value="Tetratricopeptide repeat domain"/>
    <property type="match status" value="2"/>
</dbReference>
<sequence>MLRAQLEAPARIGRFEVARLLGRGGMGAVYVGVDGDLDREVALKLLRPGSTSARGRHRLLREAQALAKLSHPNVVQVHEVGEERGAIYIAMELVEGQTLSDWALSSADWRGRLEVLLQAGRGLGAAHAAGLVHRDFKPDNVLVGADGRARVLDFGLVRRLPGADPSLDVTQPEGGRRASQERETLDGELSDSALTMRGTVMGTPAYMAPEQHAGRPCDTAADQYAFCVTALEILHGQRPFAAGTMRALAAAKDARELRPAPRERALPRSVQAALVRGLEPEPGARWPSMEALLDVLEASLGPSKLRPWSLVAGTFAVLGVALGLASARPRGAVAAPACALGARSLEGFWDGERAAGLDAKLGADAGAVRRRLDAWAGAWVLERRASCQATHVEGTQSAAMLDRREACLLRQRAEFDAVLEVLEEFEVGPALAPGAAVSALDALPERSACSVAALDASASARRSETDEAAFAELARARAELNVGSVERGRQRVLAVAERAEADGQVELSLEARRVLATLADQAGSLDEALEILREATHGARRAGLSDLEASVRVQRARVAAGDSGHPALEAALVDEAQLALEGVGRPEDPRAVTLEIARARVAEQAGDWDAAIAAHERAHALAEGRLDETSRALVRVGVGTARYRAGDYAGAQRELEACVDAVTEGWGPRAPQLARVHFNLAMVASDLGQQGRAREHMDAALALDRALWGEGSLELARDRFASAYLDFGAGEMVRGCAEVDAIVPTYEAELGPEHDETGQLLTAAGMCRFFEDRLEDAEASYERALTIQRQRLGEDHYEVGLLHSNLAEVALARGEFELAGQGYDRAAEIFAGAVPEDHPLHAYALRGQGAVWLEQGEADRAVVALERALAIADASNAVEFAEIQLALARARVAVGRPNELAEALAEQALQTFTEAGAMSRAEAARAWLER</sequence>
<organism evidence="8 9">
    <name type="scientific">Plesiocystis pacifica SIR-1</name>
    <dbReference type="NCBI Taxonomy" id="391625"/>
    <lineage>
        <taxon>Bacteria</taxon>
        <taxon>Pseudomonadati</taxon>
        <taxon>Myxococcota</taxon>
        <taxon>Polyangia</taxon>
        <taxon>Nannocystales</taxon>
        <taxon>Nannocystaceae</taxon>
        <taxon>Plesiocystis</taxon>
    </lineage>
</organism>
<comment type="caution">
    <text evidence="8">The sequence shown here is derived from an EMBL/GenBank/DDBJ whole genome shotgun (WGS) entry which is preliminary data.</text>
</comment>
<dbReference type="Gene3D" id="3.30.200.20">
    <property type="entry name" value="Phosphorylase Kinase, domain 1"/>
    <property type="match status" value="1"/>
</dbReference>
<keyword evidence="9" id="KW-1185">Reference proteome</keyword>
<feature type="compositionally biased region" description="Basic and acidic residues" evidence="6">
    <location>
        <begin position="174"/>
        <end position="185"/>
    </location>
</feature>
<dbReference type="InterPro" id="IPR017441">
    <property type="entry name" value="Protein_kinase_ATP_BS"/>
</dbReference>
<reference evidence="8 9" key="1">
    <citation type="submission" date="2007-06" db="EMBL/GenBank/DDBJ databases">
        <authorList>
            <person name="Shimkets L."/>
            <person name="Ferriera S."/>
            <person name="Johnson J."/>
            <person name="Kravitz S."/>
            <person name="Beeson K."/>
            <person name="Sutton G."/>
            <person name="Rogers Y.-H."/>
            <person name="Friedman R."/>
            <person name="Frazier M."/>
            <person name="Venter J.C."/>
        </authorList>
    </citation>
    <scope>NUCLEOTIDE SEQUENCE [LARGE SCALE GENOMIC DNA]</scope>
    <source>
        <strain evidence="8 9">SIR-1</strain>
    </source>
</reference>
<dbReference type="SUPFAM" id="SSF48452">
    <property type="entry name" value="TPR-like"/>
    <property type="match status" value="2"/>
</dbReference>
<evidence type="ECO:0000259" key="7">
    <source>
        <dbReference type="PROSITE" id="PS50011"/>
    </source>
</evidence>
<accession>A6G6N4</accession>
<evidence type="ECO:0000313" key="9">
    <source>
        <dbReference type="Proteomes" id="UP000005801"/>
    </source>
</evidence>
<dbReference type="Pfam" id="PF00069">
    <property type="entry name" value="Pkinase"/>
    <property type="match status" value="1"/>
</dbReference>
<dbReference type="SUPFAM" id="SSF56112">
    <property type="entry name" value="Protein kinase-like (PK-like)"/>
    <property type="match status" value="1"/>
</dbReference>
<dbReference type="InterPro" id="IPR008271">
    <property type="entry name" value="Ser/Thr_kinase_AS"/>
</dbReference>